<evidence type="ECO:0000313" key="2">
    <source>
        <dbReference type="EMBL" id="OYD14630.1"/>
    </source>
</evidence>
<comment type="similarity">
    <text evidence="1">Belongs to the UPF0047 family.</text>
</comment>
<dbReference type="InterPro" id="IPR001602">
    <property type="entry name" value="UPF0047_YjbQ-like"/>
</dbReference>
<dbReference type="EMBL" id="NOZQ01000150">
    <property type="protein sequence ID" value="OYD14970.1"/>
    <property type="molecule type" value="Genomic_DNA"/>
</dbReference>
<dbReference type="AlphaFoldDB" id="A0A235BQ57"/>
<dbReference type="SUPFAM" id="SSF111038">
    <property type="entry name" value="YjbQ-like"/>
    <property type="match status" value="1"/>
</dbReference>
<evidence type="ECO:0000313" key="3">
    <source>
        <dbReference type="EMBL" id="OYD14970.1"/>
    </source>
</evidence>
<dbReference type="NCBIfam" id="TIGR00149">
    <property type="entry name" value="TIGR00149_YjbQ"/>
    <property type="match status" value="1"/>
</dbReference>
<accession>A0A235BQ57</accession>
<protein>
    <recommendedName>
        <fullName evidence="5">Secondary thiamine-phosphate synthase enzyme</fullName>
    </recommendedName>
</protein>
<comment type="caution">
    <text evidence="2">The sequence shown here is derived from an EMBL/GenBank/DDBJ whole genome shotgun (WGS) entry which is preliminary data.</text>
</comment>
<gene>
    <name evidence="3" type="ORF">CH333_06795</name>
    <name evidence="2" type="ORF">CH333_07535</name>
</gene>
<name>A0A235BQ57_UNCW3</name>
<dbReference type="PANTHER" id="PTHR30615:SF8">
    <property type="entry name" value="UPF0047 PROTEIN C4A8.02C"/>
    <property type="match status" value="1"/>
</dbReference>
<sequence length="137" mass="15099">MHYEFTVSTKSSEELIDITNNVEEVVQKSDTREGVCIVYIPHATAGIILNESADPNIKRDFLSALDRVIPRHAGYLHDRIDNNAHAHIKSAIVGSSVTIPLSDGHLGLGTWQAVMLCEFDGPRSRRRVVIKIIPASA</sequence>
<organism evidence="2 4">
    <name type="scientific">candidate division WOR-3 bacterium JGI_Cruoil_03_44_89</name>
    <dbReference type="NCBI Taxonomy" id="1973748"/>
    <lineage>
        <taxon>Bacteria</taxon>
        <taxon>Bacteria division WOR-3</taxon>
    </lineage>
</organism>
<dbReference type="Pfam" id="PF01894">
    <property type="entry name" value="YjbQ"/>
    <property type="match status" value="1"/>
</dbReference>
<evidence type="ECO:0000313" key="4">
    <source>
        <dbReference type="Proteomes" id="UP000215215"/>
    </source>
</evidence>
<dbReference type="PROSITE" id="PS01314">
    <property type="entry name" value="UPF0047"/>
    <property type="match status" value="1"/>
</dbReference>
<dbReference type="Proteomes" id="UP000215215">
    <property type="component" value="Unassembled WGS sequence"/>
</dbReference>
<evidence type="ECO:0000256" key="1">
    <source>
        <dbReference type="ARBA" id="ARBA00005534"/>
    </source>
</evidence>
<dbReference type="InterPro" id="IPR035917">
    <property type="entry name" value="YjbQ-like_sf"/>
</dbReference>
<dbReference type="PANTHER" id="PTHR30615">
    <property type="entry name" value="UNCHARACTERIZED PROTEIN YJBQ-RELATED"/>
    <property type="match status" value="1"/>
</dbReference>
<dbReference type="PIRSF" id="PIRSF004681">
    <property type="entry name" value="UCP004681"/>
    <property type="match status" value="1"/>
</dbReference>
<dbReference type="EMBL" id="NOZQ01000169">
    <property type="protein sequence ID" value="OYD14630.1"/>
    <property type="molecule type" value="Genomic_DNA"/>
</dbReference>
<reference evidence="2 4" key="1">
    <citation type="submission" date="2017-07" db="EMBL/GenBank/DDBJ databases">
        <title>Recovery of genomes from metagenomes via a dereplication, aggregation, and scoring strategy.</title>
        <authorList>
            <person name="Sieber C.M."/>
            <person name="Probst A.J."/>
            <person name="Sharrar A."/>
            <person name="Thomas B.C."/>
            <person name="Hess M."/>
            <person name="Tringe S.G."/>
            <person name="Banfield J.F."/>
        </authorList>
    </citation>
    <scope>NUCLEOTIDE SEQUENCE [LARGE SCALE GENOMIC DNA]</scope>
    <source>
        <strain evidence="2">JGI_Cruoil_03_44_89</strain>
    </source>
</reference>
<dbReference type="Gene3D" id="2.60.120.460">
    <property type="entry name" value="YjbQ-like"/>
    <property type="match status" value="1"/>
</dbReference>
<proteinExistence type="inferred from homology"/>
<evidence type="ECO:0008006" key="5">
    <source>
        <dbReference type="Google" id="ProtNLM"/>
    </source>
</evidence>